<reference evidence="1" key="1">
    <citation type="journal article" date="2022" name="Biotechnol. Bioprocess Eng.">
        <title>Pan-genome Analysis Reveals Comparative Genomic Features of Central Metabolic Pathways in Methylorubrum extorquens.</title>
        <authorList>
            <person name="Lee G.M."/>
            <person name="Scott-Nevros Z.K."/>
            <person name="Lee S.-M."/>
            <person name="Kim D."/>
        </authorList>
    </citation>
    <scope>NUCLEOTIDE SEQUENCE</scope>
    <source>
        <strain evidence="1">ATCC 55366</strain>
    </source>
</reference>
<protein>
    <submittedName>
        <fullName evidence="1">Uncharacterized protein</fullName>
    </submittedName>
</protein>
<proteinExistence type="predicted"/>
<sequence>MEQALNPDLIETREEALALADADLITIQDYLVLCGFKSWDLTGQTPALTLTQQAGLPVCRKTHSHRAAGDVLRWPDQRSATVPEVSRRNKPVPARGQVVRLSLKNA</sequence>
<accession>A0AAX3WGR4</accession>
<evidence type="ECO:0000313" key="2">
    <source>
        <dbReference type="Proteomes" id="UP001223720"/>
    </source>
</evidence>
<gene>
    <name evidence="1" type="ORF">KEC54_04055</name>
</gene>
<dbReference type="AlphaFoldDB" id="A0AAX3WGR4"/>
<name>A0AAX3WGR4_METEX</name>
<organism evidence="1 2">
    <name type="scientific">Methylorubrum extorquens</name>
    <name type="common">Methylobacterium dichloromethanicum</name>
    <name type="synonym">Methylobacterium extorquens</name>
    <dbReference type="NCBI Taxonomy" id="408"/>
    <lineage>
        <taxon>Bacteria</taxon>
        <taxon>Pseudomonadati</taxon>
        <taxon>Pseudomonadota</taxon>
        <taxon>Alphaproteobacteria</taxon>
        <taxon>Hyphomicrobiales</taxon>
        <taxon>Methylobacteriaceae</taxon>
        <taxon>Methylorubrum</taxon>
    </lineage>
</organism>
<evidence type="ECO:0000313" key="1">
    <source>
        <dbReference type="EMBL" id="WHQ70782.1"/>
    </source>
</evidence>
<dbReference type="Proteomes" id="UP001223720">
    <property type="component" value="Chromosome"/>
</dbReference>
<dbReference type="EMBL" id="CP073633">
    <property type="protein sequence ID" value="WHQ70782.1"/>
    <property type="molecule type" value="Genomic_DNA"/>
</dbReference>